<evidence type="ECO:0000313" key="5">
    <source>
        <dbReference type="Proteomes" id="UP000663929"/>
    </source>
</evidence>
<dbReference type="Proteomes" id="UP000663929">
    <property type="component" value="Chromosome"/>
</dbReference>
<evidence type="ECO:0000259" key="3">
    <source>
        <dbReference type="Pfam" id="PF11611"/>
    </source>
</evidence>
<sequence length="203" mass="23154">MQPIWKQDSKSRNIQPKDLPQFEAAGTQLDHFQFARAMRMVSTRAVLLVALLALVGIGFHIETSLRLKKERFGQFEKLENTTFRDQVLLTVRSFKVEDSLKGWIFTTTPRKGFQFMVVDVEVTNRADRSYRLDAFGFSMYTRNGNRYNTSLKMRGARGRITSQKLKPEKSADGLVVFEFKKGERPDSLQIGGGSGTVARVPLR</sequence>
<dbReference type="InterPro" id="IPR029050">
    <property type="entry name" value="Immunoprotect_excell_Ig-like"/>
</dbReference>
<keyword evidence="2" id="KW-0472">Membrane</keyword>
<organism evidence="4 5">
    <name type="scientific">Sulfidibacter corallicola</name>
    <dbReference type="NCBI Taxonomy" id="2818388"/>
    <lineage>
        <taxon>Bacteria</taxon>
        <taxon>Pseudomonadati</taxon>
        <taxon>Acidobacteriota</taxon>
        <taxon>Holophagae</taxon>
        <taxon>Acanthopleuribacterales</taxon>
        <taxon>Acanthopleuribacteraceae</taxon>
        <taxon>Sulfidibacter</taxon>
    </lineage>
</organism>
<dbReference type="Gene3D" id="2.60.40.1240">
    <property type="match status" value="1"/>
</dbReference>
<dbReference type="EMBL" id="CP071793">
    <property type="protein sequence ID" value="QTD49360.1"/>
    <property type="molecule type" value="Genomic_DNA"/>
</dbReference>
<reference evidence="4" key="1">
    <citation type="submission" date="2021-03" db="EMBL/GenBank/DDBJ databases">
        <title>Acanthopleuribacteraceae sp. M133.</title>
        <authorList>
            <person name="Wang G."/>
        </authorList>
    </citation>
    <scope>NUCLEOTIDE SEQUENCE</scope>
    <source>
        <strain evidence="4">M133</strain>
    </source>
</reference>
<dbReference type="Pfam" id="PF11611">
    <property type="entry name" value="DUF4352"/>
    <property type="match status" value="1"/>
</dbReference>
<evidence type="ECO:0000313" key="4">
    <source>
        <dbReference type="EMBL" id="QTD49360.1"/>
    </source>
</evidence>
<protein>
    <submittedName>
        <fullName evidence="4">DUF4352 domain-containing protein</fullName>
    </submittedName>
</protein>
<feature type="transmembrane region" description="Helical" evidence="2">
    <location>
        <begin position="41"/>
        <end position="61"/>
    </location>
</feature>
<gene>
    <name evidence="4" type="ORF">J3U87_27565</name>
</gene>
<keyword evidence="2" id="KW-1133">Transmembrane helix</keyword>
<name>A0A8A4TII4_SULCO</name>
<dbReference type="AlphaFoldDB" id="A0A8A4TII4"/>
<evidence type="ECO:0000256" key="1">
    <source>
        <dbReference type="ARBA" id="ARBA00022729"/>
    </source>
</evidence>
<keyword evidence="5" id="KW-1185">Reference proteome</keyword>
<keyword evidence="1" id="KW-0732">Signal</keyword>
<keyword evidence="2" id="KW-0812">Transmembrane</keyword>
<proteinExistence type="predicted"/>
<dbReference type="KEGG" id="scor:J3U87_27565"/>
<dbReference type="RefSeq" id="WP_237378995.1">
    <property type="nucleotide sequence ID" value="NZ_CP071793.1"/>
</dbReference>
<accession>A0A8A4TII4</accession>
<feature type="domain" description="DUF4352" evidence="3">
    <location>
        <begin position="89"/>
        <end position="191"/>
    </location>
</feature>
<evidence type="ECO:0000256" key="2">
    <source>
        <dbReference type="SAM" id="Phobius"/>
    </source>
</evidence>
<dbReference type="InterPro" id="IPR029051">
    <property type="entry name" value="DUF4352"/>
</dbReference>